<keyword evidence="4" id="KW-0411">Iron-sulfur</keyword>
<gene>
    <name evidence="6" type="ORF">GSOID_T00012084001</name>
</gene>
<evidence type="ECO:0000256" key="3">
    <source>
        <dbReference type="ARBA" id="ARBA00023004"/>
    </source>
</evidence>
<dbReference type="GO" id="GO:0016491">
    <property type="term" value="F:oxidoreductase activity"/>
    <property type="evidence" value="ECO:0007669"/>
    <property type="project" value="InterPro"/>
</dbReference>
<evidence type="ECO:0000313" key="7">
    <source>
        <dbReference type="Proteomes" id="UP000001307"/>
    </source>
</evidence>
<dbReference type="InterPro" id="IPR036188">
    <property type="entry name" value="FAD/NAD-bd_sf"/>
</dbReference>
<dbReference type="Gene3D" id="2.102.10.10">
    <property type="entry name" value="Rieske [2Fe-2S] iron-sulphur domain"/>
    <property type="match status" value="1"/>
</dbReference>
<dbReference type="Pfam" id="PF07992">
    <property type="entry name" value="Pyr_redox_2"/>
    <property type="match status" value="1"/>
</dbReference>
<dbReference type="InterPro" id="IPR036922">
    <property type="entry name" value="Rieske_2Fe-2S_sf"/>
</dbReference>
<dbReference type="InParanoid" id="E4XZX7"/>
<dbReference type="Pfam" id="PF00355">
    <property type="entry name" value="Rieske"/>
    <property type="match status" value="1"/>
</dbReference>
<sequence>MLRALRRQSNWLKTKVNPSALSSGGFILDKLEKDGFEHNLLFAKLTDGSISCLSSVCSHRPVVMEKAQRHEDELRCHCHGAIFDIESGAVRCAPALKPLQKYKIRMNNDSIEVDLDQLIPQYTEHSASSSENVVIIGGGAAGAAAAESLASSGVTVNVLSKEAAAGPYDRTLISKRFAEVPLTKELHKNISYLSSTEVLSIDPKAKTIRIKRILPDPNKVGCGRKAKEYDSYHKMNLCSS</sequence>
<dbReference type="CDD" id="cd03467">
    <property type="entry name" value="Rieske"/>
    <property type="match status" value="1"/>
</dbReference>
<dbReference type="Proteomes" id="UP000001307">
    <property type="component" value="Unassembled WGS sequence"/>
</dbReference>
<evidence type="ECO:0000256" key="4">
    <source>
        <dbReference type="ARBA" id="ARBA00023014"/>
    </source>
</evidence>
<dbReference type="GO" id="GO:0051537">
    <property type="term" value="F:2 iron, 2 sulfur cluster binding"/>
    <property type="evidence" value="ECO:0007669"/>
    <property type="project" value="UniProtKB-KW"/>
</dbReference>
<proteinExistence type="predicted"/>
<keyword evidence="1" id="KW-0001">2Fe-2S</keyword>
<reference evidence="6" key="1">
    <citation type="journal article" date="2010" name="Science">
        <title>Plasticity of animal genome architecture unmasked by rapid evolution of a pelagic tunicate.</title>
        <authorList>
            <person name="Denoeud F."/>
            <person name="Henriet S."/>
            <person name="Mungpakdee S."/>
            <person name="Aury J.M."/>
            <person name="Da Silva C."/>
            <person name="Brinkmann H."/>
            <person name="Mikhaleva J."/>
            <person name="Olsen L.C."/>
            <person name="Jubin C."/>
            <person name="Canestro C."/>
            <person name="Bouquet J.M."/>
            <person name="Danks G."/>
            <person name="Poulain J."/>
            <person name="Campsteijn C."/>
            <person name="Adamski M."/>
            <person name="Cross I."/>
            <person name="Yadetie F."/>
            <person name="Muffato M."/>
            <person name="Louis A."/>
            <person name="Butcher S."/>
            <person name="Tsagkogeorga G."/>
            <person name="Konrad A."/>
            <person name="Singh S."/>
            <person name="Jensen M.F."/>
            <person name="Cong E.H."/>
            <person name="Eikeseth-Otteraa H."/>
            <person name="Noel B."/>
            <person name="Anthouard V."/>
            <person name="Porcel B.M."/>
            <person name="Kachouri-Lafond R."/>
            <person name="Nishino A."/>
            <person name="Ugolini M."/>
            <person name="Chourrout P."/>
            <person name="Nishida H."/>
            <person name="Aasland R."/>
            <person name="Huzurbazar S."/>
            <person name="Westhof E."/>
            <person name="Delsuc F."/>
            <person name="Lehrach H."/>
            <person name="Reinhardt R."/>
            <person name="Weissenbach J."/>
            <person name="Roy S.W."/>
            <person name="Artiguenave F."/>
            <person name="Postlethwait J.H."/>
            <person name="Manak J.R."/>
            <person name="Thompson E.M."/>
            <person name="Jaillon O."/>
            <person name="Du Pasquier L."/>
            <person name="Boudinot P."/>
            <person name="Liberles D.A."/>
            <person name="Volff J.N."/>
            <person name="Philippe H."/>
            <person name="Lenhard B."/>
            <person name="Roest Crollius H."/>
            <person name="Wincker P."/>
            <person name="Chourrout D."/>
        </authorList>
    </citation>
    <scope>NUCLEOTIDE SEQUENCE [LARGE SCALE GENOMIC DNA]</scope>
</reference>
<keyword evidence="7" id="KW-1185">Reference proteome</keyword>
<dbReference type="InterPro" id="IPR023753">
    <property type="entry name" value="FAD/NAD-binding_dom"/>
</dbReference>
<name>E4XZX7_OIKDI</name>
<feature type="domain" description="Rieske" evidence="5">
    <location>
        <begin position="13"/>
        <end position="113"/>
    </location>
</feature>
<evidence type="ECO:0000313" key="6">
    <source>
        <dbReference type="EMBL" id="CBY15189.1"/>
    </source>
</evidence>
<evidence type="ECO:0000259" key="5">
    <source>
        <dbReference type="PROSITE" id="PS51296"/>
    </source>
</evidence>
<dbReference type="AlphaFoldDB" id="E4XZX7"/>
<dbReference type="InterPro" id="IPR017941">
    <property type="entry name" value="Rieske_2Fe-2S"/>
</dbReference>
<dbReference type="Gene3D" id="3.50.50.60">
    <property type="entry name" value="FAD/NAD(P)-binding domain"/>
    <property type="match status" value="1"/>
</dbReference>
<dbReference type="SUPFAM" id="SSF51905">
    <property type="entry name" value="FAD/NAD(P)-binding domain"/>
    <property type="match status" value="1"/>
</dbReference>
<keyword evidence="2" id="KW-0479">Metal-binding</keyword>
<keyword evidence="3" id="KW-0408">Iron</keyword>
<organism evidence="6">
    <name type="scientific">Oikopleura dioica</name>
    <name type="common">Tunicate</name>
    <dbReference type="NCBI Taxonomy" id="34765"/>
    <lineage>
        <taxon>Eukaryota</taxon>
        <taxon>Metazoa</taxon>
        <taxon>Chordata</taxon>
        <taxon>Tunicata</taxon>
        <taxon>Appendicularia</taxon>
        <taxon>Copelata</taxon>
        <taxon>Oikopleuridae</taxon>
        <taxon>Oikopleura</taxon>
    </lineage>
</organism>
<evidence type="ECO:0000256" key="2">
    <source>
        <dbReference type="ARBA" id="ARBA00022723"/>
    </source>
</evidence>
<dbReference type="SUPFAM" id="SSF50022">
    <property type="entry name" value="ISP domain"/>
    <property type="match status" value="1"/>
</dbReference>
<accession>E4XZX7</accession>
<dbReference type="OrthoDB" id="432169at2759"/>
<evidence type="ECO:0000256" key="1">
    <source>
        <dbReference type="ARBA" id="ARBA00022714"/>
    </source>
</evidence>
<dbReference type="EMBL" id="FN653444">
    <property type="protein sequence ID" value="CBY15189.1"/>
    <property type="molecule type" value="Genomic_DNA"/>
</dbReference>
<protein>
    <recommendedName>
        <fullName evidence="5">Rieske domain-containing protein</fullName>
    </recommendedName>
</protein>
<dbReference type="GO" id="GO:0046872">
    <property type="term" value="F:metal ion binding"/>
    <property type="evidence" value="ECO:0007669"/>
    <property type="project" value="UniProtKB-KW"/>
</dbReference>
<dbReference type="PROSITE" id="PS51296">
    <property type="entry name" value="RIESKE"/>
    <property type="match status" value="1"/>
</dbReference>